<dbReference type="InterPro" id="IPR011051">
    <property type="entry name" value="RmlC_Cupin_sf"/>
</dbReference>
<organism evidence="1">
    <name type="scientific">marine metagenome</name>
    <dbReference type="NCBI Taxonomy" id="408172"/>
    <lineage>
        <taxon>unclassified sequences</taxon>
        <taxon>metagenomes</taxon>
        <taxon>ecological metagenomes</taxon>
    </lineage>
</organism>
<dbReference type="EMBL" id="UINC01125631">
    <property type="protein sequence ID" value="SVD03590.1"/>
    <property type="molecule type" value="Genomic_DNA"/>
</dbReference>
<accession>A0A382S1B8</accession>
<dbReference type="Gene3D" id="2.60.120.10">
    <property type="entry name" value="Jelly Rolls"/>
    <property type="match status" value="1"/>
</dbReference>
<gene>
    <name evidence="1" type="ORF">METZ01_LOCUS356444</name>
</gene>
<dbReference type="AlphaFoldDB" id="A0A382S1B8"/>
<protein>
    <recommendedName>
        <fullName evidence="2">ChrR-like cupin domain-containing protein</fullName>
    </recommendedName>
</protein>
<dbReference type="SUPFAM" id="SSF51182">
    <property type="entry name" value="RmlC-like cupins"/>
    <property type="match status" value="1"/>
</dbReference>
<dbReference type="InterPro" id="IPR014710">
    <property type="entry name" value="RmlC-like_jellyroll"/>
</dbReference>
<evidence type="ECO:0000313" key="1">
    <source>
        <dbReference type="EMBL" id="SVD03590.1"/>
    </source>
</evidence>
<reference evidence="1" key="1">
    <citation type="submission" date="2018-05" db="EMBL/GenBank/DDBJ databases">
        <authorList>
            <person name="Lanie J.A."/>
            <person name="Ng W.-L."/>
            <person name="Kazmierczak K.M."/>
            <person name="Andrzejewski T.M."/>
            <person name="Davidsen T.M."/>
            <person name="Wayne K.J."/>
            <person name="Tettelin H."/>
            <person name="Glass J.I."/>
            <person name="Rusch D."/>
            <person name="Podicherti R."/>
            <person name="Tsui H.-C.T."/>
            <person name="Winkler M.E."/>
        </authorList>
    </citation>
    <scope>NUCLEOTIDE SEQUENCE</scope>
</reference>
<name>A0A382S1B8_9ZZZZ</name>
<proteinExistence type="predicted"/>
<feature type="non-terminal residue" evidence="1">
    <location>
        <position position="98"/>
    </location>
</feature>
<sequence length="98" mass="10741">MSSISENSTVLLSKYFYAEEASTKGGGWESMDAEGKTRFKILAIDEVNKSFDSLLWLASDTSFGIGRHTHGGESYVYIVEGGYALTVYADHNDKEGTT</sequence>
<evidence type="ECO:0008006" key="2">
    <source>
        <dbReference type="Google" id="ProtNLM"/>
    </source>
</evidence>